<accession>A0A1H1MSP0</accession>
<dbReference type="GeneID" id="78500899"/>
<keyword evidence="2" id="KW-0255">Endonuclease</keyword>
<dbReference type="GO" id="GO:0004519">
    <property type="term" value="F:endonuclease activity"/>
    <property type="evidence" value="ECO:0007669"/>
    <property type="project" value="UniProtKB-KW"/>
</dbReference>
<evidence type="ECO:0000313" key="3">
    <source>
        <dbReference type="Proteomes" id="UP000199480"/>
    </source>
</evidence>
<dbReference type="InterPro" id="IPR003615">
    <property type="entry name" value="HNH_nuc"/>
</dbReference>
<protein>
    <submittedName>
        <fullName evidence="2">HNH endonuclease</fullName>
    </submittedName>
</protein>
<dbReference type="Proteomes" id="UP000199480">
    <property type="component" value="Chromosome I"/>
</dbReference>
<reference evidence="3" key="1">
    <citation type="submission" date="2016-10" db="EMBL/GenBank/DDBJ databases">
        <authorList>
            <person name="Varghese N."/>
            <person name="Submissions S."/>
        </authorList>
    </citation>
    <scope>NUCLEOTIDE SEQUENCE [LARGE SCALE GENOMIC DNA]</scope>
    <source>
        <strain evidence="3">DSM 22620</strain>
    </source>
</reference>
<feature type="domain" description="HNH nuclease" evidence="1">
    <location>
        <begin position="245"/>
        <end position="294"/>
    </location>
</feature>
<dbReference type="RefSeq" id="WP_090863250.1">
    <property type="nucleotide sequence ID" value="NZ_LT629759.1"/>
</dbReference>
<evidence type="ECO:0000259" key="1">
    <source>
        <dbReference type="Pfam" id="PF13391"/>
    </source>
</evidence>
<dbReference type="AlphaFoldDB" id="A0A1H1MSP0"/>
<proteinExistence type="predicted"/>
<evidence type="ECO:0000313" key="2">
    <source>
        <dbReference type="EMBL" id="SDR89933.1"/>
    </source>
</evidence>
<dbReference type="EMBL" id="LT629759">
    <property type="protein sequence ID" value="SDR89933.1"/>
    <property type="molecule type" value="Genomic_DNA"/>
</dbReference>
<keyword evidence="2" id="KW-0378">Hydrolase</keyword>
<keyword evidence="2" id="KW-0540">Nuclease</keyword>
<gene>
    <name evidence="2" type="ORF">SAMN04489857_1563</name>
</gene>
<organism evidence="2 3">
    <name type="scientific">Parafannyhessea umbonata</name>
    <dbReference type="NCBI Taxonomy" id="604330"/>
    <lineage>
        <taxon>Bacteria</taxon>
        <taxon>Bacillati</taxon>
        <taxon>Actinomycetota</taxon>
        <taxon>Coriobacteriia</taxon>
        <taxon>Coriobacteriales</taxon>
        <taxon>Atopobiaceae</taxon>
        <taxon>Parafannyhessea</taxon>
    </lineage>
</organism>
<sequence length="349" mass="39469">MMSEPFILDCDVYALSLERASGLVPPEFLSAYQRFIDYEGRQIPRLPRGEEEMARGLDVKLASQRGIHSPNYDSLPSLGAGKRKYALSIHSEGQTYYDDKDVVTRPDGTWILDYKAHRPADGKKPTDQSTSYLMNNLDDGVPVGVMIRNKSGYAVLGLAFVEQYNTETDSFTIHGPVNAQTEADRKFYLIRDSDLTQEERQELDRLKAQITAERDDRIRRFVTSVVRQRQDSFRKALLEAYNGTCPVTHADVNEALQAAHIDRYRGSNSQVVSNGVLLRADIHSLYDANLLSIEPETHILRLSHRLDSSAYRAFANEQLKMPTGKAAPDDELLEMQYKRFLAAQKSMAS</sequence>
<dbReference type="OrthoDB" id="4464809at2"/>
<dbReference type="Pfam" id="PF13391">
    <property type="entry name" value="HNH_2"/>
    <property type="match status" value="1"/>
</dbReference>
<name>A0A1H1MSP0_9ACTN</name>